<dbReference type="EMBL" id="SNXZ01000002">
    <property type="protein sequence ID" value="TDQ00786.1"/>
    <property type="molecule type" value="Genomic_DNA"/>
</dbReference>
<gene>
    <name evidence="1" type="ORF">EV186_102652</name>
</gene>
<reference evidence="1 2" key="1">
    <citation type="submission" date="2019-03" db="EMBL/GenBank/DDBJ databases">
        <title>Genomic Encyclopedia of Type Strains, Phase IV (KMG-IV): sequencing the most valuable type-strain genomes for metagenomic binning, comparative biology and taxonomic classification.</title>
        <authorList>
            <person name="Goeker M."/>
        </authorList>
    </citation>
    <scope>NUCLEOTIDE SEQUENCE [LARGE SCALE GENOMIC DNA]</scope>
    <source>
        <strain evidence="1 2">DSM 45361</strain>
    </source>
</reference>
<evidence type="ECO:0000313" key="1">
    <source>
        <dbReference type="EMBL" id="TDQ00786.1"/>
    </source>
</evidence>
<dbReference type="NCBIfam" id="TIGR02243">
    <property type="entry name" value="putative baseplate assembly protein"/>
    <property type="match status" value="1"/>
</dbReference>
<comment type="caution">
    <text evidence="1">The sequence shown here is derived from an EMBL/GenBank/DDBJ whole genome shotgun (WGS) entry which is preliminary data.</text>
</comment>
<protein>
    <submittedName>
        <fullName evidence="1">Putative phage baseplate assembly protein</fullName>
    </submittedName>
</protein>
<dbReference type="OrthoDB" id="9027184at2"/>
<dbReference type="RefSeq" id="WP_133849450.1">
    <property type="nucleotide sequence ID" value="NZ_SNXZ01000002.1"/>
</dbReference>
<evidence type="ECO:0000313" key="2">
    <source>
        <dbReference type="Proteomes" id="UP000295444"/>
    </source>
</evidence>
<dbReference type="Pfam" id="PF05947">
    <property type="entry name" value="T6SS_TssF"/>
    <property type="match status" value="1"/>
</dbReference>
<proteinExistence type="predicted"/>
<dbReference type="InterPro" id="IPR011749">
    <property type="entry name" value="CHP02243"/>
</dbReference>
<dbReference type="AlphaFoldDB" id="A0A4R6SHE7"/>
<dbReference type="Proteomes" id="UP000295444">
    <property type="component" value="Unassembled WGS sequence"/>
</dbReference>
<organism evidence="1 2">
    <name type="scientific">Labedaea rhizosphaerae</name>
    <dbReference type="NCBI Taxonomy" id="598644"/>
    <lineage>
        <taxon>Bacteria</taxon>
        <taxon>Bacillati</taxon>
        <taxon>Actinomycetota</taxon>
        <taxon>Actinomycetes</taxon>
        <taxon>Pseudonocardiales</taxon>
        <taxon>Pseudonocardiaceae</taxon>
        <taxon>Labedaea</taxon>
    </lineage>
</organism>
<keyword evidence="2" id="KW-1185">Reference proteome</keyword>
<name>A0A4R6SHE7_LABRH</name>
<dbReference type="InterPro" id="IPR010272">
    <property type="entry name" value="T6SS_TssF"/>
</dbReference>
<accession>A0A4R6SHE7</accession>
<sequence length="650" mass="70838">MVLPAPSLDDRRFQDFVDDAKRYVQQRCPEWTDHNVSDPGVTLIETFAFMTEHLCYRLNRVPDRLYVKFLELLGLRMMPPTPAEVPVTFWLSTPARAPLVIRRGTKVSTTRTESEESIIFSTLADLPVVPTAISAVRRVTGSDVASTNQTPAFELGEEFDAFDEPPQLDDALLLGLVAPAPNCALRIDFVGDSAGVGVNPLHPPLVWEAWCGEDWVECEVTTDQTGGLNRPGRIVIHLPGGHETSIIDDQRAAWVRVRVIEPLPGQPTYSSSPRVRSLAAATVGATAKALHGEIVEFEDLGESEGVPGQRFQLARTPVLGGAHPAVLEVVDDAGWQEWTRVENFATSGPDDRHFVLDGVSGEIEFGPAVRLPDRRLHQYGAVPPRGARVRMRRYFCGGGVRGNVARHALDTLKSSIPFVSGITNLHPSAGGVDGETLEQAKARGPIMLRTRSRAVTAEDYEAIAREAAPEVARIHCFTAGEDDVSSGAVKVLVVPAAAHKNGQLLFADLVPSESTLARISRRLEEVRLVGTRVLVEPPRYRGVTVIARLIARTRLDPEVVRARALDALYGYLNPLTGGDEGAGWAFGRRLAHGEIFALLQRVQGVDVVEDVRIYGANPVTGERGAEVKRLPVGPGGLVFSYDHQVRVETS</sequence>